<protein>
    <submittedName>
        <fullName evidence="1">YolD-like protein</fullName>
    </submittedName>
</protein>
<dbReference type="RefSeq" id="WP_093230388.1">
    <property type="nucleotide sequence ID" value="NZ_FORR01000010.1"/>
</dbReference>
<dbReference type="OrthoDB" id="2989212at2"/>
<dbReference type="InterPro" id="IPR014962">
    <property type="entry name" value="YolD"/>
</dbReference>
<evidence type="ECO:0000313" key="2">
    <source>
        <dbReference type="Proteomes" id="UP000199545"/>
    </source>
</evidence>
<keyword evidence="2" id="KW-1185">Reference proteome</keyword>
<dbReference type="Pfam" id="PF08863">
    <property type="entry name" value="YolD"/>
    <property type="match status" value="1"/>
</dbReference>
<reference evidence="1 2" key="1">
    <citation type="submission" date="2016-10" db="EMBL/GenBank/DDBJ databases">
        <authorList>
            <person name="de Groot N.N."/>
        </authorList>
    </citation>
    <scope>NUCLEOTIDE SEQUENCE [LARGE SCALE GENOMIC DNA]</scope>
    <source>
        <strain evidence="1 2">DSM 44778</strain>
    </source>
</reference>
<organism evidence="1 2">
    <name type="scientific">Thermoflavimicrobium dichotomicum</name>
    <dbReference type="NCBI Taxonomy" id="46223"/>
    <lineage>
        <taxon>Bacteria</taxon>
        <taxon>Bacillati</taxon>
        <taxon>Bacillota</taxon>
        <taxon>Bacilli</taxon>
        <taxon>Bacillales</taxon>
        <taxon>Thermoactinomycetaceae</taxon>
        <taxon>Thermoflavimicrobium</taxon>
    </lineage>
</organism>
<proteinExistence type="predicted"/>
<sequence>MMKPLQQQNGIIPPETREWLTQKQQTPIPYVRPHLDKEQLLQFSIKIQTAYEQERPLLILFNTPFGSHQFAGYVGQIDPHERWIQLINGSIKKQISLAKIIDIELY</sequence>
<name>A0A1I3RKU1_9BACL</name>
<gene>
    <name evidence="1" type="ORF">SAMN05421852_11095</name>
</gene>
<dbReference type="AlphaFoldDB" id="A0A1I3RKU1"/>
<accession>A0A1I3RKU1</accession>
<dbReference type="EMBL" id="FORR01000010">
    <property type="protein sequence ID" value="SFJ47203.1"/>
    <property type="molecule type" value="Genomic_DNA"/>
</dbReference>
<evidence type="ECO:0000313" key="1">
    <source>
        <dbReference type="EMBL" id="SFJ47203.1"/>
    </source>
</evidence>
<dbReference type="STRING" id="46223.SAMN05421852_11095"/>
<dbReference type="Proteomes" id="UP000199545">
    <property type="component" value="Unassembled WGS sequence"/>
</dbReference>